<dbReference type="InterPro" id="IPR020616">
    <property type="entry name" value="Thiolase_N"/>
</dbReference>
<proteinExistence type="inferred from homology"/>
<dbReference type="Proteomes" id="UP000677898">
    <property type="component" value="Chromosome"/>
</dbReference>
<sequence>MTKQLQDAYIVAATRSPIGKAPKGSFKNLRPDDLLATVLKSAVAQVPDLDPKLIEDAIVGCAIPEAQQGLNVARIGALLAGLPNTVGGVTVNRFCASGLTAVAMAADRIRVGESDVMIAAGVESMSMVPMMGNSPSMSPDIFTRDENIGIAYGMGLTAERVAQQWKITREAQDAFSLASHQKALAAQQAGEFKDEITPIEILEKFPNLGTGAIDLKTRTLSLDEGPRADTSLEGLAKLRAVFANKGSVTAGNSSQTSDGSGALILVSEKILKQFNLTPLARFVSFAVRGVPPEIMGIGPKEAIPAALKAGGLMQDQIDWIELNEAFAAQSLAVIQDLGLDTGKVNPLGGAIALGHPLGATGAIRAATVVHGLRRRNLKYGMVTMCVGTGMGAAGIFERV</sequence>
<feature type="domain" description="Thiolase N-terminal" evidence="7">
    <location>
        <begin position="9"/>
        <end position="268"/>
    </location>
</feature>
<dbReference type="PANTHER" id="PTHR43853">
    <property type="entry name" value="3-KETOACYL-COA THIOLASE, PEROXISOMAL"/>
    <property type="match status" value="1"/>
</dbReference>
<dbReference type="CDD" id="cd00751">
    <property type="entry name" value="thiolase"/>
    <property type="match status" value="1"/>
</dbReference>
<dbReference type="InterPro" id="IPR050215">
    <property type="entry name" value="Thiolase-like_sf_Thiolase"/>
</dbReference>
<dbReference type="InterPro" id="IPR020617">
    <property type="entry name" value="Thiolase_C"/>
</dbReference>
<dbReference type="InterPro" id="IPR020613">
    <property type="entry name" value="Thiolase_CS"/>
</dbReference>
<dbReference type="Pfam" id="PF00108">
    <property type="entry name" value="Thiolase_N"/>
    <property type="match status" value="1"/>
</dbReference>
<name>A0ABX7ZHJ5_9RALS</name>
<dbReference type="NCBIfam" id="TIGR01930">
    <property type="entry name" value="AcCoA-C-Actrans"/>
    <property type="match status" value="1"/>
</dbReference>
<accession>A0ABX7ZHJ5</accession>
<reference evidence="9 10" key="1">
    <citation type="journal article" date="2021" name="Phytopathology">
        <title>Complete genome sequence of Ralstonia syzygii subsp. indonesiensis strain LLRS-1, isolated from wilted tobacco in China.</title>
        <authorList>
            <person name="Lu C.H."/>
            <person name="Li J.Y."/>
            <person name="Mi M.G."/>
            <person name="Lin Z.L."/>
            <person name="Jiang N."/>
            <person name="Gai X."/>
            <person name="Ma J.H."/>
            <person name="Lei L.P."/>
            <person name="Xia Z.Y."/>
        </authorList>
    </citation>
    <scope>NUCLEOTIDE SEQUENCE [LARGE SCALE GENOMIC DNA]</scope>
    <source>
        <strain evidence="9 10">LLRS-1</strain>
    </source>
</reference>
<dbReference type="InterPro" id="IPR020610">
    <property type="entry name" value="Thiolase_AS"/>
</dbReference>
<evidence type="ECO:0000256" key="2">
    <source>
        <dbReference type="ARBA" id="ARBA00010982"/>
    </source>
</evidence>
<dbReference type="Pfam" id="PF02803">
    <property type="entry name" value="Thiolase_C"/>
    <property type="match status" value="1"/>
</dbReference>
<dbReference type="InterPro" id="IPR020615">
    <property type="entry name" value="Thiolase_acyl_enz_int_AS"/>
</dbReference>
<feature type="domain" description="Thiolase C-terminal" evidence="8">
    <location>
        <begin position="276"/>
        <end position="398"/>
    </location>
</feature>
<dbReference type="InterPro" id="IPR016039">
    <property type="entry name" value="Thiolase-like"/>
</dbReference>
<keyword evidence="4 6" id="KW-0012">Acyltransferase</keyword>
<evidence type="ECO:0000256" key="6">
    <source>
        <dbReference type="RuleBase" id="RU003557"/>
    </source>
</evidence>
<evidence type="ECO:0000256" key="1">
    <source>
        <dbReference type="ARBA" id="ARBA00005189"/>
    </source>
</evidence>
<gene>
    <name evidence="9" type="ORF">GO998_14980</name>
</gene>
<organism evidence="9 10">
    <name type="scientific">Ralstonia syzygii</name>
    <dbReference type="NCBI Taxonomy" id="28097"/>
    <lineage>
        <taxon>Bacteria</taxon>
        <taxon>Pseudomonadati</taxon>
        <taxon>Pseudomonadota</taxon>
        <taxon>Betaproteobacteria</taxon>
        <taxon>Burkholderiales</taxon>
        <taxon>Burkholderiaceae</taxon>
        <taxon>Ralstonia</taxon>
        <taxon>Ralstonia solanacearum species complex</taxon>
    </lineage>
</organism>
<keyword evidence="3 6" id="KW-0808">Transferase</keyword>
<dbReference type="InterPro" id="IPR002155">
    <property type="entry name" value="Thiolase"/>
</dbReference>
<evidence type="ECO:0000313" key="9">
    <source>
        <dbReference type="EMBL" id="QUP54941.1"/>
    </source>
</evidence>
<dbReference type="NCBIfam" id="NF006553">
    <property type="entry name" value="PRK09052.1"/>
    <property type="match status" value="1"/>
</dbReference>
<dbReference type="RefSeq" id="WP_211904003.1">
    <property type="nucleotide sequence ID" value="NZ_CP046729.1"/>
</dbReference>
<evidence type="ECO:0000259" key="7">
    <source>
        <dbReference type="Pfam" id="PF00108"/>
    </source>
</evidence>
<comment type="similarity">
    <text evidence="2 6">Belongs to the thiolase-like superfamily. Thiolase family.</text>
</comment>
<comment type="pathway">
    <text evidence="1">Lipid metabolism.</text>
</comment>
<dbReference type="SUPFAM" id="SSF53901">
    <property type="entry name" value="Thiolase-like"/>
    <property type="match status" value="2"/>
</dbReference>
<dbReference type="EC" id="2.3.1.16" evidence="5"/>
<dbReference type="PIRSF" id="PIRSF000429">
    <property type="entry name" value="Ac-CoA_Ac_transf"/>
    <property type="match status" value="1"/>
</dbReference>
<evidence type="ECO:0000259" key="8">
    <source>
        <dbReference type="Pfam" id="PF02803"/>
    </source>
</evidence>
<protein>
    <recommendedName>
        <fullName evidence="5">acetyl-CoA C-acyltransferase</fullName>
        <ecNumber evidence="5">2.3.1.16</ecNumber>
    </recommendedName>
</protein>
<evidence type="ECO:0000256" key="3">
    <source>
        <dbReference type="ARBA" id="ARBA00022679"/>
    </source>
</evidence>
<dbReference type="EMBL" id="CP046729">
    <property type="protein sequence ID" value="QUP54941.1"/>
    <property type="molecule type" value="Genomic_DNA"/>
</dbReference>
<dbReference type="PANTHER" id="PTHR43853:SF21">
    <property type="entry name" value="STEROID 3-KETOACYL-COA THIOLASE"/>
    <property type="match status" value="1"/>
</dbReference>
<dbReference type="Gene3D" id="3.40.47.10">
    <property type="match status" value="1"/>
</dbReference>
<evidence type="ECO:0000256" key="5">
    <source>
        <dbReference type="ARBA" id="ARBA00024073"/>
    </source>
</evidence>
<dbReference type="PROSITE" id="PS00098">
    <property type="entry name" value="THIOLASE_1"/>
    <property type="match status" value="1"/>
</dbReference>
<dbReference type="GO" id="GO:0003988">
    <property type="term" value="F:acetyl-CoA C-acyltransferase activity"/>
    <property type="evidence" value="ECO:0007669"/>
    <property type="project" value="UniProtKB-EC"/>
</dbReference>
<dbReference type="PROSITE" id="PS00099">
    <property type="entry name" value="THIOLASE_3"/>
    <property type="match status" value="1"/>
</dbReference>
<keyword evidence="10" id="KW-1185">Reference proteome</keyword>
<dbReference type="PROSITE" id="PS00737">
    <property type="entry name" value="THIOLASE_2"/>
    <property type="match status" value="1"/>
</dbReference>
<evidence type="ECO:0000313" key="10">
    <source>
        <dbReference type="Proteomes" id="UP000677898"/>
    </source>
</evidence>
<evidence type="ECO:0000256" key="4">
    <source>
        <dbReference type="ARBA" id="ARBA00023315"/>
    </source>
</evidence>